<protein>
    <submittedName>
        <fullName evidence="3 4">Glucose 1-dehydrogenase</fullName>
    </submittedName>
</protein>
<dbReference type="InterPro" id="IPR002347">
    <property type="entry name" value="SDR_fam"/>
</dbReference>
<proteinExistence type="inferred from homology"/>
<dbReference type="EMBL" id="BNAB01000003">
    <property type="protein sequence ID" value="GHE00014.1"/>
    <property type="molecule type" value="Genomic_DNA"/>
</dbReference>
<evidence type="ECO:0000313" key="6">
    <source>
        <dbReference type="Proteomes" id="UP000634647"/>
    </source>
</evidence>
<dbReference type="Pfam" id="PF13561">
    <property type="entry name" value="adh_short_C2"/>
    <property type="match status" value="1"/>
</dbReference>
<evidence type="ECO:0000313" key="4">
    <source>
        <dbReference type="EMBL" id="SDW38771.1"/>
    </source>
</evidence>
<evidence type="ECO:0000256" key="1">
    <source>
        <dbReference type="ARBA" id="ARBA00006484"/>
    </source>
</evidence>
<name>A0AAN4ZYM7_9RHOB</name>
<keyword evidence="2" id="KW-0560">Oxidoreductase</keyword>
<dbReference type="Proteomes" id="UP000199541">
    <property type="component" value="Unassembled WGS sequence"/>
</dbReference>
<dbReference type="EMBL" id="FNOB01000003">
    <property type="protein sequence ID" value="SDW38771.1"/>
    <property type="molecule type" value="Genomic_DNA"/>
</dbReference>
<sequence>MRKVVLVTGASAGIGTACAVGAAKAGYDVAVAYGRDSDGAEATARAVREAGGRAEIVQADMATPEGPDVLFQGFDAAFDRLDALINNAGIVDVAARVEDMSQERLSRMFQINVVAPMRVAGLAVKRMSTKHGGAGGVIVNLSSVAARLGSANQFVDYAASKGAIDSFNKGLADEVAGEGIRVAAVRPGLIDTAIHAKGGDPDRAQRLAHMIPMGRTGSAAEVAATVLWLMSDAASYVTGTTLDVSGGR</sequence>
<reference evidence="4 5" key="2">
    <citation type="submission" date="2016-10" db="EMBL/GenBank/DDBJ databases">
        <authorList>
            <person name="Varghese N."/>
            <person name="Submissions S."/>
        </authorList>
    </citation>
    <scope>NUCLEOTIDE SEQUENCE [LARGE SCALE GENOMIC DNA]</scope>
    <source>
        <strain evidence="4 5">DSM 24802</strain>
    </source>
</reference>
<dbReference type="AlphaFoldDB" id="A0AAN4ZYM7"/>
<evidence type="ECO:0000313" key="3">
    <source>
        <dbReference type="EMBL" id="GHE00014.1"/>
    </source>
</evidence>
<keyword evidence="5" id="KW-1185">Reference proteome</keyword>
<dbReference type="GO" id="GO:0016491">
    <property type="term" value="F:oxidoreductase activity"/>
    <property type="evidence" value="ECO:0007669"/>
    <property type="project" value="UniProtKB-KW"/>
</dbReference>
<gene>
    <name evidence="3" type="ORF">GCM10008024_10030</name>
    <name evidence="4" type="ORF">SAMN05444006_10389</name>
</gene>
<comment type="similarity">
    <text evidence="1">Belongs to the short-chain dehydrogenases/reductases (SDR) family.</text>
</comment>
<dbReference type="PRINTS" id="PR00080">
    <property type="entry name" value="SDRFAMILY"/>
</dbReference>
<dbReference type="SUPFAM" id="SSF51735">
    <property type="entry name" value="NAD(P)-binding Rossmann-fold domains"/>
    <property type="match status" value="1"/>
</dbReference>
<reference evidence="3" key="1">
    <citation type="journal article" date="2014" name="Int. J. Syst. Evol. Microbiol.">
        <title>Complete genome sequence of Corynebacterium casei LMG S-19264T (=DSM 44701T), isolated from a smear-ripened cheese.</title>
        <authorList>
            <consortium name="US DOE Joint Genome Institute (JGI-PGF)"/>
            <person name="Walter F."/>
            <person name="Albersmeier A."/>
            <person name="Kalinowski J."/>
            <person name="Ruckert C."/>
        </authorList>
    </citation>
    <scope>NUCLEOTIDE SEQUENCE</scope>
    <source>
        <strain evidence="3">CGMCC 1.10859</strain>
    </source>
</reference>
<dbReference type="RefSeq" id="WP_035842053.1">
    <property type="nucleotide sequence ID" value="NZ_BNAB01000003.1"/>
</dbReference>
<reference evidence="3" key="3">
    <citation type="submission" date="2023-06" db="EMBL/GenBank/DDBJ databases">
        <authorList>
            <person name="Sun Q."/>
            <person name="Zhou Y."/>
        </authorList>
    </citation>
    <scope>NUCLEOTIDE SEQUENCE</scope>
    <source>
        <strain evidence="3">CGMCC 1.10859</strain>
    </source>
</reference>
<dbReference type="PROSITE" id="PS51257">
    <property type="entry name" value="PROKAR_LIPOPROTEIN"/>
    <property type="match status" value="1"/>
</dbReference>
<evidence type="ECO:0000313" key="5">
    <source>
        <dbReference type="Proteomes" id="UP000199541"/>
    </source>
</evidence>
<comment type="caution">
    <text evidence="3">The sequence shown here is derived from an EMBL/GenBank/DDBJ whole genome shotgun (WGS) entry which is preliminary data.</text>
</comment>
<organism evidence="3 6">
    <name type="scientific">Allgaiera indica</name>
    <dbReference type="NCBI Taxonomy" id="765699"/>
    <lineage>
        <taxon>Bacteria</taxon>
        <taxon>Pseudomonadati</taxon>
        <taxon>Pseudomonadota</taxon>
        <taxon>Alphaproteobacteria</taxon>
        <taxon>Rhodobacterales</taxon>
        <taxon>Paracoccaceae</taxon>
        <taxon>Allgaiera</taxon>
    </lineage>
</organism>
<accession>A0AAN4ZYM7</accession>
<dbReference type="PANTHER" id="PTHR43639:SF1">
    <property type="entry name" value="SHORT-CHAIN DEHYDROGENASE_REDUCTASE FAMILY PROTEIN"/>
    <property type="match status" value="1"/>
</dbReference>
<evidence type="ECO:0000256" key="2">
    <source>
        <dbReference type="ARBA" id="ARBA00023002"/>
    </source>
</evidence>
<dbReference type="PROSITE" id="PS00061">
    <property type="entry name" value="ADH_SHORT"/>
    <property type="match status" value="1"/>
</dbReference>
<dbReference type="InterPro" id="IPR020904">
    <property type="entry name" value="Sc_DH/Rdtase_CS"/>
</dbReference>
<dbReference type="PRINTS" id="PR00081">
    <property type="entry name" value="GDHRDH"/>
</dbReference>
<dbReference type="InterPro" id="IPR036291">
    <property type="entry name" value="NAD(P)-bd_dom_sf"/>
</dbReference>
<dbReference type="Gene3D" id="3.40.50.720">
    <property type="entry name" value="NAD(P)-binding Rossmann-like Domain"/>
    <property type="match status" value="1"/>
</dbReference>
<dbReference type="PANTHER" id="PTHR43639">
    <property type="entry name" value="OXIDOREDUCTASE, SHORT-CHAIN DEHYDROGENASE/REDUCTASE FAMILY (AFU_ORTHOLOGUE AFUA_5G02870)"/>
    <property type="match status" value="1"/>
</dbReference>
<dbReference type="Proteomes" id="UP000634647">
    <property type="component" value="Unassembled WGS sequence"/>
</dbReference>
<dbReference type="FunFam" id="3.40.50.720:FF:000084">
    <property type="entry name" value="Short-chain dehydrogenase reductase"/>
    <property type="match status" value="1"/>
</dbReference>